<evidence type="ECO:0000256" key="2">
    <source>
        <dbReference type="ARBA" id="ARBA00004994"/>
    </source>
</evidence>
<keyword evidence="7 11" id="KW-0521">NADP</keyword>
<evidence type="ECO:0000256" key="7">
    <source>
        <dbReference type="ARBA" id="ARBA00022857"/>
    </source>
</evidence>
<comment type="similarity">
    <text evidence="3 11">Belongs to the ketopantoate reductase family.</text>
</comment>
<accession>A0A1G5KSP7</accession>
<sequence>MIIDVVGAGSLGLLYGGKLQASGERVRFWTRTSVQADQLKRDGIRITEKDAEIHIRPYEIQAYPISQLANHWNKTPGDWMLLTVKQTHINDFIEQAATLKLEIRQPFKIACYQNGLGHLEKLQAALPSALLCSAITTEGAKRTKGEVNRAGYGKTHLGLSMSLAKMNVGIIDEQQIFTLARVVQQAGFDCTVSNEIDKLIYRKLLINAVINPLTAIWRIPNGELLHMKERVSIMHQLYDEAMTVYGAMNVQLEGDLWDQIQAVCRDTVSNTSSMLADVLHKRITEVESINGSIIRMAKEFNLKVPTHEMLFHLIQGMQSEGVS</sequence>
<organism evidence="14 15">
    <name type="scientific">Paenibacillus polysaccharolyticus</name>
    <dbReference type="NCBI Taxonomy" id="582692"/>
    <lineage>
        <taxon>Bacteria</taxon>
        <taxon>Bacillati</taxon>
        <taxon>Bacillota</taxon>
        <taxon>Bacilli</taxon>
        <taxon>Bacillales</taxon>
        <taxon>Paenibacillaceae</taxon>
        <taxon>Paenibacillus</taxon>
    </lineage>
</organism>
<dbReference type="GO" id="GO:0005737">
    <property type="term" value="C:cytoplasm"/>
    <property type="evidence" value="ECO:0007669"/>
    <property type="project" value="TreeGrafter"/>
</dbReference>
<dbReference type="InterPro" id="IPR013752">
    <property type="entry name" value="KPA_reductase"/>
</dbReference>
<dbReference type="FunFam" id="1.10.1040.10:FF:000017">
    <property type="entry name" value="2-dehydropantoate 2-reductase"/>
    <property type="match status" value="1"/>
</dbReference>
<dbReference type="GO" id="GO:0015940">
    <property type="term" value="P:pantothenate biosynthetic process"/>
    <property type="evidence" value="ECO:0007669"/>
    <property type="project" value="UniProtKB-UniPathway"/>
</dbReference>
<evidence type="ECO:0000256" key="5">
    <source>
        <dbReference type="ARBA" id="ARBA00019465"/>
    </source>
</evidence>
<evidence type="ECO:0000256" key="3">
    <source>
        <dbReference type="ARBA" id="ARBA00007870"/>
    </source>
</evidence>
<keyword evidence="15" id="KW-1185">Reference proteome</keyword>
<dbReference type="Gene3D" id="1.10.1040.10">
    <property type="entry name" value="N-(1-d-carboxylethyl)-l-norvaline Dehydrogenase, domain 2"/>
    <property type="match status" value="1"/>
</dbReference>
<dbReference type="NCBIfam" id="TIGR00745">
    <property type="entry name" value="apbA_panE"/>
    <property type="match status" value="1"/>
</dbReference>
<evidence type="ECO:0000256" key="10">
    <source>
        <dbReference type="ARBA" id="ARBA00048793"/>
    </source>
</evidence>
<evidence type="ECO:0000256" key="6">
    <source>
        <dbReference type="ARBA" id="ARBA00022655"/>
    </source>
</evidence>
<dbReference type="Proteomes" id="UP000198538">
    <property type="component" value="Unassembled WGS sequence"/>
</dbReference>
<keyword evidence="6 11" id="KW-0566">Pantothenate biosynthesis</keyword>
<evidence type="ECO:0000313" key="15">
    <source>
        <dbReference type="Proteomes" id="UP000198538"/>
    </source>
</evidence>
<protein>
    <recommendedName>
        <fullName evidence="5 11">2-dehydropantoate 2-reductase</fullName>
        <ecNumber evidence="4 11">1.1.1.169</ecNumber>
    </recommendedName>
    <alternativeName>
        <fullName evidence="9 11">Ketopantoate reductase</fullName>
    </alternativeName>
</protein>
<dbReference type="InterPro" id="IPR013332">
    <property type="entry name" value="KPR_N"/>
</dbReference>
<evidence type="ECO:0000259" key="13">
    <source>
        <dbReference type="Pfam" id="PF08546"/>
    </source>
</evidence>
<evidence type="ECO:0000256" key="4">
    <source>
        <dbReference type="ARBA" id="ARBA00013014"/>
    </source>
</evidence>
<keyword evidence="8 11" id="KW-0560">Oxidoreductase</keyword>
<dbReference type="PANTHER" id="PTHR43765">
    <property type="entry name" value="2-DEHYDROPANTOATE 2-REDUCTASE-RELATED"/>
    <property type="match status" value="1"/>
</dbReference>
<gene>
    <name evidence="14" type="ORF">SAMN05720606_116173</name>
</gene>
<dbReference type="PANTHER" id="PTHR43765:SF2">
    <property type="entry name" value="2-DEHYDROPANTOATE 2-REDUCTASE"/>
    <property type="match status" value="1"/>
</dbReference>
<dbReference type="InterPro" id="IPR050838">
    <property type="entry name" value="Ketopantoate_reductase"/>
</dbReference>
<feature type="domain" description="Ketopantoate reductase C-terminal" evidence="13">
    <location>
        <begin position="196"/>
        <end position="318"/>
    </location>
</feature>
<dbReference type="GO" id="GO:0050661">
    <property type="term" value="F:NADP binding"/>
    <property type="evidence" value="ECO:0007669"/>
    <property type="project" value="TreeGrafter"/>
</dbReference>
<evidence type="ECO:0000256" key="9">
    <source>
        <dbReference type="ARBA" id="ARBA00032024"/>
    </source>
</evidence>
<dbReference type="Pfam" id="PF08546">
    <property type="entry name" value="ApbA_C"/>
    <property type="match status" value="1"/>
</dbReference>
<dbReference type="EC" id="1.1.1.169" evidence="4 11"/>
<evidence type="ECO:0000256" key="11">
    <source>
        <dbReference type="RuleBase" id="RU362068"/>
    </source>
</evidence>
<dbReference type="AlphaFoldDB" id="A0A1G5KSP7"/>
<dbReference type="Gene3D" id="3.40.50.720">
    <property type="entry name" value="NAD(P)-binding Rossmann-like Domain"/>
    <property type="match status" value="1"/>
</dbReference>
<evidence type="ECO:0000259" key="12">
    <source>
        <dbReference type="Pfam" id="PF02558"/>
    </source>
</evidence>
<proteinExistence type="inferred from homology"/>
<dbReference type="SUPFAM" id="SSF51735">
    <property type="entry name" value="NAD(P)-binding Rossmann-fold domains"/>
    <property type="match status" value="1"/>
</dbReference>
<dbReference type="Pfam" id="PF02558">
    <property type="entry name" value="ApbA"/>
    <property type="match status" value="1"/>
</dbReference>
<evidence type="ECO:0000256" key="1">
    <source>
        <dbReference type="ARBA" id="ARBA00002919"/>
    </source>
</evidence>
<name>A0A1G5KSP7_9BACL</name>
<dbReference type="GO" id="GO:0008677">
    <property type="term" value="F:2-dehydropantoate 2-reductase activity"/>
    <property type="evidence" value="ECO:0007669"/>
    <property type="project" value="UniProtKB-EC"/>
</dbReference>
<dbReference type="UniPathway" id="UPA00028">
    <property type="reaction ID" value="UER00004"/>
</dbReference>
<reference evidence="15" key="1">
    <citation type="submission" date="2016-10" db="EMBL/GenBank/DDBJ databases">
        <authorList>
            <person name="Varghese N."/>
            <person name="Submissions S."/>
        </authorList>
    </citation>
    <scope>NUCLEOTIDE SEQUENCE [LARGE SCALE GENOMIC DNA]</scope>
    <source>
        <strain evidence="15">BL9</strain>
    </source>
</reference>
<dbReference type="InterPro" id="IPR036291">
    <property type="entry name" value="NAD(P)-bd_dom_sf"/>
</dbReference>
<dbReference type="InterPro" id="IPR003710">
    <property type="entry name" value="ApbA"/>
</dbReference>
<dbReference type="STRING" id="582692.SAMN05720606_116173"/>
<dbReference type="InterPro" id="IPR008927">
    <property type="entry name" value="6-PGluconate_DH-like_C_sf"/>
</dbReference>
<dbReference type="SUPFAM" id="SSF48179">
    <property type="entry name" value="6-phosphogluconate dehydrogenase C-terminal domain-like"/>
    <property type="match status" value="1"/>
</dbReference>
<comment type="pathway">
    <text evidence="2 11">Cofactor biosynthesis; (R)-pantothenate biosynthesis; (R)-pantoate from 3-methyl-2-oxobutanoate: step 2/2.</text>
</comment>
<feature type="domain" description="Ketopantoate reductase N-terminal" evidence="12">
    <location>
        <begin position="5"/>
        <end position="158"/>
    </location>
</feature>
<dbReference type="InterPro" id="IPR013328">
    <property type="entry name" value="6PGD_dom2"/>
</dbReference>
<evidence type="ECO:0000256" key="8">
    <source>
        <dbReference type="ARBA" id="ARBA00023002"/>
    </source>
</evidence>
<dbReference type="RefSeq" id="WP_090923770.1">
    <property type="nucleotide sequence ID" value="NZ_FMVM01000016.1"/>
</dbReference>
<evidence type="ECO:0000313" key="14">
    <source>
        <dbReference type="EMBL" id="SCZ03191.1"/>
    </source>
</evidence>
<comment type="function">
    <text evidence="1 11">Catalyzes the NADPH-dependent reduction of ketopantoate into pantoic acid.</text>
</comment>
<comment type="catalytic activity">
    <reaction evidence="10 11">
        <text>(R)-pantoate + NADP(+) = 2-dehydropantoate + NADPH + H(+)</text>
        <dbReference type="Rhea" id="RHEA:16233"/>
        <dbReference type="ChEBI" id="CHEBI:11561"/>
        <dbReference type="ChEBI" id="CHEBI:15378"/>
        <dbReference type="ChEBI" id="CHEBI:15980"/>
        <dbReference type="ChEBI" id="CHEBI:57783"/>
        <dbReference type="ChEBI" id="CHEBI:58349"/>
        <dbReference type="EC" id="1.1.1.169"/>
    </reaction>
</comment>
<dbReference type="EMBL" id="FMVM01000016">
    <property type="protein sequence ID" value="SCZ03191.1"/>
    <property type="molecule type" value="Genomic_DNA"/>
</dbReference>